<evidence type="ECO:0000256" key="1">
    <source>
        <dbReference type="ARBA" id="ARBA00004141"/>
    </source>
</evidence>
<evidence type="ECO:0000256" key="5">
    <source>
        <dbReference type="ARBA" id="ARBA00023136"/>
    </source>
</evidence>
<feature type="transmembrane region" description="Helical" evidence="6">
    <location>
        <begin position="121"/>
        <end position="148"/>
    </location>
</feature>
<comment type="subcellular location">
    <subcellularLocation>
        <location evidence="1">Membrane</location>
        <topology evidence="1">Multi-pass membrane protein</topology>
    </subcellularLocation>
</comment>
<evidence type="ECO:0000256" key="6">
    <source>
        <dbReference type="SAM" id="Phobius"/>
    </source>
</evidence>
<keyword evidence="9" id="KW-1185">Reference proteome</keyword>
<feature type="transmembrane region" description="Helical" evidence="6">
    <location>
        <begin position="6"/>
        <end position="32"/>
    </location>
</feature>
<reference evidence="8 9" key="1">
    <citation type="submission" date="2017-04" db="EMBL/GenBank/DDBJ databases">
        <authorList>
            <person name="Afonso C.L."/>
            <person name="Miller P.J."/>
            <person name="Scott M.A."/>
            <person name="Spackman E."/>
            <person name="Goraichik I."/>
            <person name="Dimitrov K.M."/>
            <person name="Suarez D.L."/>
            <person name="Swayne D.E."/>
        </authorList>
    </citation>
    <scope>NUCLEOTIDE SEQUENCE [LARGE SCALE GENOMIC DNA]</scope>
    <source>
        <strain evidence="8 9">DSM 43828</strain>
    </source>
</reference>
<name>A0A1W2FL75_KIBAR</name>
<dbReference type="AlphaFoldDB" id="A0A1W2FL75"/>
<dbReference type="EMBL" id="FWXV01000008">
    <property type="protein sequence ID" value="SMD22426.1"/>
    <property type="molecule type" value="Genomic_DNA"/>
</dbReference>
<dbReference type="Pfam" id="PF02683">
    <property type="entry name" value="DsbD_TM"/>
    <property type="match status" value="1"/>
</dbReference>
<gene>
    <name evidence="8" type="ORF">SAMN05661093_07406</name>
</gene>
<dbReference type="GO" id="GO:0016020">
    <property type="term" value="C:membrane"/>
    <property type="evidence" value="ECO:0007669"/>
    <property type="project" value="UniProtKB-SubCell"/>
</dbReference>
<keyword evidence="3 6" id="KW-0812">Transmembrane</keyword>
<organism evidence="8 9">
    <name type="scientific">Kibdelosporangium aridum</name>
    <dbReference type="NCBI Taxonomy" id="2030"/>
    <lineage>
        <taxon>Bacteria</taxon>
        <taxon>Bacillati</taxon>
        <taxon>Actinomycetota</taxon>
        <taxon>Actinomycetes</taxon>
        <taxon>Pseudonocardiales</taxon>
        <taxon>Pseudonocardiaceae</taxon>
        <taxon>Kibdelosporangium</taxon>
    </lineage>
</organism>
<dbReference type="InterPro" id="IPR003834">
    <property type="entry name" value="Cyt_c_assmbl_TM_dom"/>
</dbReference>
<evidence type="ECO:0000259" key="7">
    <source>
        <dbReference type="Pfam" id="PF02683"/>
    </source>
</evidence>
<evidence type="ECO:0000313" key="8">
    <source>
        <dbReference type="EMBL" id="SMD22426.1"/>
    </source>
</evidence>
<dbReference type="OrthoDB" id="5244297at2"/>
<feature type="transmembrane region" description="Helical" evidence="6">
    <location>
        <begin position="44"/>
        <end position="68"/>
    </location>
</feature>
<feature type="transmembrane region" description="Helical" evidence="6">
    <location>
        <begin position="80"/>
        <end position="101"/>
    </location>
</feature>
<proteinExistence type="inferred from homology"/>
<comment type="similarity">
    <text evidence="2">Belongs to the DsbD family.</text>
</comment>
<evidence type="ECO:0000256" key="2">
    <source>
        <dbReference type="ARBA" id="ARBA00006143"/>
    </source>
</evidence>
<evidence type="ECO:0000256" key="3">
    <source>
        <dbReference type="ARBA" id="ARBA00022692"/>
    </source>
</evidence>
<feature type="transmembrane region" description="Helical" evidence="6">
    <location>
        <begin position="252"/>
        <end position="273"/>
    </location>
</feature>
<dbReference type="InterPro" id="IPR051790">
    <property type="entry name" value="Cytochrome_c-biogenesis_DsbD"/>
</dbReference>
<dbReference type="RefSeq" id="WP_084431294.1">
    <property type="nucleotide sequence ID" value="NZ_FWXV01000008.1"/>
</dbReference>
<feature type="domain" description="Cytochrome C biogenesis protein transmembrane" evidence="7">
    <location>
        <begin position="5"/>
        <end position="180"/>
    </location>
</feature>
<protein>
    <submittedName>
        <fullName evidence="8">Cytochrome c biogenesis protein CcdA</fullName>
    </submittedName>
</protein>
<feature type="transmembrane region" description="Helical" evidence="6">
    <location>
        <begin position="198"/>
        <end position="219"/>
    </location>
</feature>
<keyword evidence="5 6" id="KW-0472">Membrane</keyword>
<keyword evidence="4 6" id="KW-1133">Transmembrane helix</keyword>
<sequence>MNLDILGFALAAGMIATVNPCGFAMLPAYLTFVVAGESRPTMSAVWRALAVTGLMALGFLTVFGAFGLVVAPLGSSVQEYLPAVTVVIGVVMVGLGAWMLAGKQITLLVPKPRKGAPTARLSSMFGYGLAYAVVSLSCTIGPFLAVTAQTFRSGSVVTGIAAYLVYALGMALVVGVLAVSVALASTAVTKGVRRVLPYVNRIGGAILVLAGLYVGYYGVYELRLFHAGGSANDPIVDGAGKVQALLAEWVDAVGPVPLVLGLVVLVGAVVLVARLRARRQLHWVTWLARVRDQRRTKR</sequence>
<feature type="transmembrane region" description="Helical" evidence="6">
    <location>
        <begin position="160"/>
        <end position="186"/>
    </location>
</feature>
<accession>A0A1W2FL75</accession>
<dbReference type="Proteomes" id="UP000192674">
    <property type="component" value="Unassembled WGS sequence"/>
</dbReference>
<evidence type="ECO:0000256" key="4">
    <source>
        <dbReference type="ARBA" id="ARBA00022989"/>
    </source>
</evidence>
<dbReference type="PANTHER" id="PTHR31272:SF4">
    <property type="entry name" value="CYTOCHROME C-TYPE BIOGENESIS PROTEIN HI_1454-RELATED"/>
    <property type="match status" value="1"/>
</dbReference>
<dbReference type="GO" id="GO:0017004">
    <property type="term" value="P:cytochrome complex assembly"/>
    <property type="evidence" value="ECO:0007669"/>
    <property type="project" value="InterPro"/>
</dbReference>
<evidence type="ECO:0000313" key="9">
    <source>
        <dbReference type="Proteomes" id="UP000192674"/>
    </source>
</evidence>
<dbReference type="PANTHER" id="PTHR31272">
    <property type="entry name" value="CYTOCHROME C-TYPE BIOGENESIS PROTEIN HI_1454-RELATED"/>
    <property type="match status" value="1"/>
</dbReference>